<dbReference type="Pfam" id="PF10824">
    <property type="entry name" value="T7SS_ESX_EspC"/>
    <property type="match status" value="1"/>
</dbReference>
<dbReference type="GO" id="GO:0009306">
    <property type="term" value="P:protein secretion"/>
    <property type="evidence" value="ECO:0007669"/>
    <property type="project" value="InterPro"/>
</dbReference>
<sequence>MRLDELARRLEIAADGLAHMRSELASEDPLKPPGRGPAQELITMVNSAWAQRQTNLASLTSEVTELADGVRLAAERYAATDGSHQWMP</sequence>
<dbReference type="EMBL" id="BONY01000137">
    <property type="protein sequence ID" value="GIH11504.1"/>
    <property type="molecule type" value="Genomic_DNA"/>
</dbReference>
<dbReference type="AlphaFoldDB" id="A0A8J3QI25"/>
<protein>
    <submittedName>
        <fullName evidence="1">Uncharacterized protein</fullName>
    </submittedName>
</protein>
<dbReference type="InterPro" id="IPR022536">
    <property type="entry name" value="EspC"/>
</dbReference>
<reference evidence="1" key="1">
    <citation type="submission" date="2021-01" db="EMBL/GenBank/DDBJ databases">
        <title>Whole genome shotgun sequence of Rhizocola hellebori NBRC 109834.</title>
        <authorList>
            <person name="Komaki H."/>
            <person name="Tamura T."/>
        </authorList>
    </citation>
    <scope>NUCLEOTIDE SEQUENCE</scope>
    <source>
        <strain evidence="1">NBRC 109834</strain>
    </source>
</reference>
<evidence type="ECO:0000313" key="2">
    <source>
        <dbReference type="Proteomes" id="UP000612899"/>
    </source>
</evidence>
<organism evidence="1 2">
    <name type="scientific">Rhizocola hellebori</name>
    <dbReference type="NCBI Taxonomy" id="1392758"/>
    <lineage>
        <taxon>Bacteria</taxon>
        <taxon>Bacillati</taxon>
        <taxon>Actinomycetota</taxon>
        <taxon>Actinomycetes</taxon>
        <taxon>Micromonosporales</taxon>
        <taxon>Micromonosporaceae</taxon>
        <taxon>Rhizocola</taxon>
    </lineage>
</organism>
<gene>
    <name evidence="1" type="ORF">Rhe02_95710</name>
</gene>
<evidence type="ECO:0000313" key="1">
    <source>
        <dbReference type="EMBL" id="GIH11504.1"/>
    </source>
</evidence>
<name>A0A8J3QI25_9ACTN</name>
<keyword evidence="2" id="KW-1185">Reference proteome</keyword>
<dbReference type="Proteomes" id="UP000612899">
    <property type="component" value="Unassembled WGS sequence"/>
</dbReference>
<comment type="caution">
    <text evidence="1">The sequence shown here is derived from an EMBL/GenBank/DDBJ whole genome shotgun (WGS) entry which is preliminary data.</text>
</comment>
<accession>A0A8J3QI25</accession>
<dbReference type="RefSeq" id="WP_203915220.1">
    <property type="nucleotide sequence ID" value="NZ_BONY01000137.1"/>
</dbReference>
<proteinExistence type="predicted"/>